<dbReference type="PROSITE" id="PS50092">
    <property type="entry name" value="TSP1"/>
    <property type="match status" value="1"/>
</dbReference>
<dbReference type="SUPFAM" id="SSF82895">
    <property type="entry name" value="TSP-1 type 1 repeat"/>
    <property type="match status" value="1"/>
</dbReference>
<dbReference type="InterPro" id="IPR010909">
    <property type="entry name" value="PLAC"/>
</dbReference>
<evidence type="ECO:0000259" key="3">
    <source>
        <dbReference type="PROSITE" id="PS50900"/>
    </source>
</evidence>
<keyword evidence="5" id="KW-1185">Reference proteome</keyword>
<sequence>MECVGITAGKIQVHEDEACERRDKPEEDSTCFERPCFKWYSTPWSECTKTCGVGELVRGCDPLTKPVSKQTCTLQACPTEPPDESCQDRPSTNCLLALKVNLCSHWYYSKACCHSCRVLRPPAS</sequence>
<organism evidence="4 5">
    <name type="scientific">Neogobius melanostomus</name>
    <name type="common">round goby</name>
    <dbReference type="NCBI Taxonomy" id="47308"/>
    <lineage>
        <taxon>Eukaryota</taxon>
        <taxon>Metazoa</taxon>
        <taxon>Chordata</taxon>
        <taxon>Craniata</taxon>
        <taxon>Vertebrata</taxon>
        <taxon>Euteleostomi</taxon>
        <taxon>Actinopterygii</taxon>
        <taxon>Neopterygii</taxon>
        <taxon>Teleostei</taxon>
        <taxon>Neoteleostei</taxon>
        <taxon>Acanthomorphata</taxon>
        <taxon>Gobiaria</taxon>
        <taxon>Gobiiformes</taxon>
        <taxon>Gobioidei</taxon>
        <taxon>Gobiidae</taxon>
        <taxon>Benthophilinae</taxon>
        <taxon>Neogobiini</taxon>
        <taxon>Neogobius</taxon>
    </lineage>
</organism>
<keyword evidence="2" id="KW-0677">Repeat</keyword>
<evidence type="ECO:0000313" key="5">
    <source>
        <dbReference type="Proteomes" id="UP000694523"/>
    </source>
</evidence>
<dbReference type="InterPro" id="IPR000884">
    <property type="entry name" value="TSP1_rpt"/>
</dbReference>
<protein>
    <submittedName>
        <fullName evidence="4">ADAMTS-like 2</fullName>
    </submittedName>
</protein>
<dbReference type="AlphaFoldDB" id="A0A8C6WSC9"/>
<reference evidence="4" key="2">
    <citation type="submission" date="2025-09" db="UniProtKB">
        <authorList>
            <consortium name="Ensembl"/>
        </authorList>
    </citation>
    <scope>IDENTIFICATION</scope>
</reference>
<dbReference type="Ensembl" id="ENSNMLT00000031343.1">
    <property type="protein sequence ID" value="ENSNMLP00000028060.1"/>
    <property type="gene ID" value="ENSNMLG00000017868.1"/>
</dbReference>
<evidence type="ECO:0000313" key="4">
    <source>
        <dbReference type="Ensembl" id="ENSNMLP00000028060.1"/>
    </source>
</evidence>
<evidence type="ECO:0000256" key="2">
    <source>
        <dbReference type="ARBA" id="ARBA00022737"/>
    </source>
</evidence>
<dbReference type="PROSITE" id="PS50900">
    <property type="entry name" value="PLAC"/>
    <property type="match status" value="1"/>
</dbReference>
<accession>A0A8C6WSC9</accession>
<feature type="domain" description="PLAC" evidence="3">
    <location>
        <begin position="82"/>
        <end position="120"/>
    </location>
</feature>
<evidence type="ECO:0000256" key="1">
    <source>
        <dbReference type="ARBA" id="ARBA00022729"/>
    </source>
</evidence>
<keyword evidence="1" id="KW-0732">Signal</keyword>
<dbReference type="Pfam" id="PF08686">
    <property type="entry name" value="PLAC"/>
    <property type="match status" value="1"/>
</dbReference>
<dbReference type="Proteomes" id="UP000694523">
    <property type="component" value="Unplaced"/>
</dbReference>
<dbReference type="InterPro" id="IPR036383">
    <property type="entry name" value="TSP1_rpt_sf"/>
</dbReference>
<proteinExistence type="predicted"/>
<reference evidence="4" key="1">
    <citation type="submission" date="2025-08" db="UniProtKB">
        <authorList>
            <consortium name="Ensembl"/>
        </authorList>
    </citation>
    <scope>IDENTIFICATION</scope>
</reference>
<name>A0A8C6WSC9_9GOBI</name>